<dbReference type="EMBL" id="CACRUX010000101">
    <property type="protein sequence ID" value="VYU52050.1"/>
    <property type="molecule type" value="Genomic_DNA"/>
</dbReference>
<name>A0A6N3FJC1_9FIRM</name>
<dbReference type="AlphaFoldDB" id="A0A6N3FJC1"/>
<dbReference type="Pfam" id="PF26078">
    <property type="entry name" value="Baseplate_J_M"/>
    <property type="match status" value="1"/>
</dbReference>
<reference evidence="3" key="1">
    <citation type="submission" date="2019-11" db="EMBL/GenBank/DDBJ databases">
        <authorList>
            <person name="Feng L."/>
        </authorList>
    </citation>
    <scope>NUCLEOTIDE SEQUENCE</scope>
    <source>
        <strain evidence="3">VrattiLFYP33</strain>
    </source>
</reference>
<feature type="domain" description="Baseplate J-like central" evidence="2">
    <location>
        <begin position="222"/>
        <end position="297"/>
    </location>
</feature>
<dbReference type="PANTHER" id="PTHR35862:SF1">
    <property type="entry name" value="FELS-2 PROPHAGE PROTEIN"/>
    <property type="match status" value="1"/>
</dbReference>
<dbReference type="InterPro" id="IPR052726">
    <property type="entry name" value="Phage_Baseplate_Hub"/>
</dbReference>
<feature type="domain" description="Baseplate protein J-like barrel" evidence="1">
    <location>
        <begin position="122"/>
        <end position="199"/>
    </location>
</feature>
<accession>A0A6N3FJC1</accession>
<protein>
    <submittedName>
        <fullName evidence="3">Baseplate J-like protein</fullName>
    </submittedName>
</protein>
<dbReference type="PIRSF" id="PIRSF020481">
    <property type="entry name" value="BAP"/>
    <property type="match status" value="1"/>
</dbReference>
<proteinExistence type="predicted"/>
<evidence type="ECO:0000259" key="1">
    <source>
        <dbReference type="Pfam" id="PF04865"/>
    </source>
</evidence>
<dbReference type="Pfam" id="PF04865">
    <property type="entry name" value="Baseplate_J"/>
    <property type="match status" value="1"/>
</dbReference>
<organism evidence="3">
    <name type="scientific">Veillonella ratti</name>
    <dbReference type="NCBI Taxonomy" id="103892"/>
    <lineage>
        <taxon>Bacteria</taxon>
        <taxon>Bacillati</taxon>
        <taxon>Bacillota</taxon>
        <taxon>Negativicutes</taxon>
        <taxon>Veillonellales</taxon>
        <taxon>Veillonellaceae</taxon>
        <taxon>Veillonella</taxon>
    </lineage>
</organism>
<gene>
    <name evidence="3" type="ORF">VRLFYP33_02347</name>
</gene>
<dbReference type="InterPro" id="IPR058531">
    <property type="entry name" value="Baseplate_J_M"/>
</dbReference>
<dbReference type="RefSeq" id="WP_156705845.1">
    <property type="nucleotide sequence ID" value="NZ_CACRUX010000101.1"/>
</dbReference>
<dbReference type="PANTHER" id="PTHR35862">
    <property type="entry name" value="FELS-2 PROPHAGE PROTEIN"/>
    <property type="match status" value="1"/>
</dbReference>
<dbReference type="InterPro" id="IPR006949">
    <property type="entry name" value="Barrel_Baseplate_J-like"/>
</dbReference>
<evidence type="ECO:0000259" key="2">
    <source>
        <dbReference type="Pfam" id="PF26078"/>
    </source>
</evidence>
<sequence>MAIEELLTFDTEDTSELLVKAGLPDISFAESNPDKIMANLVQIFNALGGHALAPADPTYLTFKVITYALTGIRRRVDFTGKQNLLAYSRAWGLDHLGLLVGTARTAAKSAQTTMLITLSEKRTSAVVIPAGTRVTAGDNIYFNFDKDITINPGQLTATAIAYCMTAGKLGNGYVAGQINKLVDPVPWVASVVNTDTSAAGSDVETDEPYRERIHLAPERFSSAGPKGAYEYFALSANTGIIDTYVEGPEDRNFEREGEVDLYVLMEDGELPEQEVLDQVKVACSNKTVRPCTDKVNVRQPKKKMFNFSATYYIAKSKETTQGAIQLAVNQAVEDYIVWQRSKMGRDIEPSELIHRIMEAGAKRVEPAFVHQDVANNEIAWNNSKNIIYGGLEDD</sequence>
<dbReference type="InterPro" id="IPR014507">
    <property type="entry name" value="Baseplate_assembly_J_pred"/>
</dbReference>
<evidence type="ECO:0000313" key="3">
    <source>
        <dbReference type="EMBL" id="VYU52050.1"/>
    </source>
</evidence>